<proteinExistence type="predicted"/>
<organism evidence="1 2">
    <name type="scientific">Sporolactobacillus laevolacticus DSM 442</name>
    <dbReference type="NCBI Taxonomy" id="1395513"/>
    <lineage>
        <taxon>Bacteria</taxon>
        <taxon>Bacillati</taxon>
        <taxon>Bacillota</taxon>
        <taxon>Bacilli</taxon>
        <taxon>Bacillales</taxon>
        <taxon>Sporolactobacillaceae</taxon>
        <taxon>Sporolactobacillus</taxon>
    </lineage>
</organism>
<dbReference type="AlphaFoldDB" id="V6IY05"/>
<name>V6IY05_9BACL</name>
<comment type="caution">
    <text evidence="1">The sequence shown here is derived from an EMBL/GenBank/DDBJ whole genome shotgun (WGS) entry which is preliminary data.</text>
</comment>
<gene>
    <name evidence="1" type="ORF">P343_08645</name>
</gene>
<accession>V6IY05</accession>
<evidence type="ECO:0000313" key="1">
    <source>
        <dbReference type="EMBL" id="EST12262.1"/>
    </source>
</evidence>
<evidence type="ECO:0000313" key="2">
    <source>
        <dbReference type="Proteomes" id="UP000018296"/>
    </source>
</evidence>
<dbReference type="EMBL" id="AWTC01000006">
    <property type="protein sequence ID" value="EST12262.1"/>
    <property type="molecule type" value="Genomic_DNA"/>
</dbReference>
<sequence>MPVMQLDLFREIIVEVLVRPNMPEMYVMKYQWAVSE</sequence>
<protein>
    <submittedName>
        <fullName evidence="1">Uncharacterized protein</fullName>
    </submittedName>
</protein>
<dbReference type="Proteomes" id="UP000018296">
    <property type="component" value="Unassembled WGS sequence"/>
</dbReference>
<reference evidence="1 2" key="1">
    <citation type="journal article" date="2013" name="Genome Announc.">
        <title>Genome Sequence of Sporolactobacillus laevolacticus DSM442, an Efficient Polymer-Grade D-Lactate Producer from Agricultural Waste Cottonseed as a Nitrogen Source.</title>
        <authorList>
            <person name="Wang H."/>
            <person name="Wang L."/>
            <person name="Ju J."/>
            <person name="Yu B."/>
            <person name="Ma Y."/>
        </authorList>
    </citation>
    <scope>NUCLEOTIDE SEQUENCE [LARGE SCALE GENOMIC DNA]</scope>
    <source>
        <strain evidence="1 2">DSM 442</strain>
    </source>
</reference>
<keyword evidence="2" id="KW-1185">Reference proteome</keyword>